<dbReference type="GO" id="GO:0004771">
    <property type="term" value="F:sterol ester esterase activity"/>
    <property type="evidence" value="ECO:0007669"/>
    <property type="project" value="TreeGrafter"/>
</dbReference>
<evidence type="ECO:0000259" key="2">
    <source>
        <dbReference type="Pfam" id="PF06350"/>
    </source>
</evidence>
<dbReference type="Pfam" id="PF06350">
    <property type="entry name" value="HSL_N"/>
    <property type="match status" value="1"/>
</dbReference>
<dbReference type="Proteomes" id="UP000324632">
    <property type="component" value="Unassembled WGS sequence"/>
</dbReference>
<feature type="domain" description="Hormone-sensitive lipase N-terminal" evidence="2">
    <location>
        <begin position="37"/>
        <end position="110"/>
    </location>
</feature>
<evidence type="ECO:0000256" key="1">
    <source>
        <dbReference type="SAM" id="MobiDB-lite"/>
    </source>
</evidence>
<evidence type="ECO:0000313" key="3">
    <source>
        <dbReference type="EMBL" id="KAA0701381.1"/>
    </source>
</evidence>
<dbReference type="InterPro" id="IPR010468">
    <property type="entry name" value="HSL_N"/>
</dbReference>
<evidence type="ECO:0000313" key="4">
    <source>
        <dbReference type="Proteomes" id="UP000324632"/>
    </source>
</evidence>
<feature type="region of interest" description="Disordered" evidence="1">
    <location>
        <begin position="1"/>
        <end position="25"/>
    </location>
</feature>
<dbReference type="AlphaFoldDB" id="A0A5A9MWZ3"/>
<reference evidence="3 4" key="1">
    <citation type="journal article" date="2019" name="Mol. Ecol. Resour.">
        <title>Chromosome-level genome assembly of Triplophysa tibetana, a fish adapted to the harsh high-altitude environment of the Tibetan Plateau.</title>
        <authorList>
            <person name="Yang X."/>
            <person name="Liu H."/>
            <person name="Ma Z."/>
            <person name="Zou Y."/>
            <person name="Zou M."/>
            <person name="Mao Y."/>
            <person name="Li X."/>
            <person name="Wang H."/>
            <person name="Chen T."/>
            <person name="Wang W."/>
            <person name="Yang R."/>
        </authorList>
    </citation>
    <scope>NUCLEOTIDE SEQUENCE [LARGE SCALE GENOMIC DNA]</scope>
    <source>
        <strain evidence="3">TTIB1903HZAU</strain>
        <tissue evidence="3">Muscle</tissue>
    </source>
</reference>
<dbReference type="GO" id="GO:0019433">
    <property type="term" value="P:triglyceride catabolic process"/>
    <property type="evidence" value="ECO:0007669"/>
    <property type="project" value="TreeGrafter"/>
</dbReference>
<proteinExistence type="predicted"/>
<dbReference type="GO" id="GO:0004806">
    <property type="term" value="F:triacylglycerol lipase activity"/>
    <property type="evidence" value="ECO:0007669"/>
    <property type="project" value="TreeGrafter"/>
</dbReference>
<dbReference type="EMBL" id="SOYY01000142">
    <property type="protein sequence ID" value="KAA0701381.1"/>
    <property type="molecule type" value="Genomic_DNA"/>
</dbReference>
<dbReference type="GO" id="GO:0005829">
    <property type="term" value="C:cytosol"/>
    <property type="evidence" value="ECO:0007669"/>
    <property type="project" value="TreeGrafter"/>
</dbReference>
<dbReference type="PANTHER" id="PTHR23025:SF1">
    <property type="entry name" value="HORMONE-SENSITIVE LIPASE"/>
    <property type="match status" value="1"/>
</dbReference>
<gene>
    <name evidence="3" type="ORF">E1301_Tti024225</name>
</gene>
<dbReference type="PANTHER" id="PTHR23025">
    <property type="entry name" value="TRIACYLGLYCEROL LIPASE"/>
    <property type="match status" value="1"/>
</dbReference>
<accession>A0A5A9MWZ3</accession>
<sequence length="139" mass="15104">MASGKKSGSGVLEKAVNRRRSSKHKEGPIVMDTKAVFTALYDVCEENAAFFSGGTKAQAGDTSQRLVDSMTTIQEHARSLEPVITGFAAIYHHFDFDPHVPANGYRSLVKFTPAIRPCLQSITIGLVAFERTTRSTSLA</sequence>
<name>A0A5A9MWZ3_9TELE</name>
<keyword evidence="4" id="KW-1185">Reference proteome</keyword>
<comment type="caution">
    <text evidence="3">The sequence shown here is derived from an EMBL/GenBank/DDBJ whole genome shotgun (WGS) entry which is preliminary data.</text>
</comment>
<protein>
    <recommendedName>
        <fullName evidence="2">Hormone-sensitive lipase N-terminal domain-containing protein</fullName>
    </recommendedName>
</protein>
<dbReference type="GO" id="GO:0008203">
    <property type="term" value="P:cholesterol metabolic process"/>
    <property type="evidence" value="ECO:0007669"/>
    <property type="project" value="InterPro"/>
</dbReference>
<organism evidence="3 4">
    <name type="scientific">Triplophysa tibetana</name>
    <dbReference type="NCBI Taxonomy" id="1572043"/>
    <lineage>
        <taxon>Eukaryota</taxon>
        <taxon>Metazoa</taxon>
        <taxon>Chordata</taxon>
        <taxon>Craniata</taxon>
        <taxon>Vertebrata</taxon>
        <taxon>Euteleostomi</taxon>
        <taxon>Actinopterygii</taxon>
        <taxon>Neopterygii</taxon>
        <taxon>Teleostei</taxon>
        <taxon>Ostariophysi</taxon>
        <taxon>Cypriniformes</taxon>
        <taxon>Nemacheilidae</taxon>
        <taxon>Triplophysa</taxon>
    </lineage>
</organism>